<evidence type="ECO:0000259" key="3">
    <source>
        <dbReference type="PROSITE" id="PS52035"/>
    </source>
</evidence>
<name>A0ABS7UDG9_9ACTN</name>
<reference evidence="4 5" key="1">
    <citation type="submission" date="2021-09" db="EMBL/GenBank/DDBJ databases">
        <title>Whole genome sequence of Nocardioides sp. GBK3QG-3.</title>
        <authorList>
            <person name="Tuo L."/>
        </authorList>
    </citation>
    <scope>NUCLEOTIDE SEQUENCE [LARGE SCALE GENOMIC DNA]</scope>
    <source>
        <strain evidence="4 5">GBK3QG-3</strain>
    </source>
</reference>
<dbReference type="Proteomes" id="UP000780875">
    <property type="component" value="Unassembled WGS sequence"/>
</dbReference>
<protein>
    <recommendedName>
        <fullName evidence="3">Peptidase M14 domain-containing protein</fullName>
    </recommendedName>
</protein>
<evidence type="ECO:0000256" key="2">
    <source>
        <dbReference type="SAM" id="SignalP"/>
    </source>
</evidence>
<feature type="chain" id="PRO_5047213360" description="Peptidase M14 domain-containing protein" evidence="2">
    <location>
        <begin position="25"/>
        <end position="766"/>
    </location>
</feature>
<keyword evidence="5" id="KW-1185">Reference proteome</keyword>
<evidence type="ECO:0000313" key="4">
    <source>
        <dbReference type="EMBL" id="MBZ5738827.1"/>
    </source>
</evidence>
<dbReference type="RefSeq" id="WP_224123198.1">
    <property type="nucleotide sequence ID" value="NZ_JAIQZJ010000006.1"/>
</dbReference>
<comment type="caution">
    <text evidence="1">Lacks conserved residue(s) required for the propagation of feature annotation.</text>
</comment>
<dbReference type="InterPro" id="IPR000834">
    <property type="entry name" value="Peptidase_M14"/>
</dbReference>
<accession>A0ABS7UDG9</accession>
<dbReference type="PROSITE" id="PS52035">
    <property type="entry name" value="PEPTIDASE_M14"/>
    <property type="match status" value="1"/>
</dbReference>
<proteinExistence type="inferred from homology"/>
<dbReference type="InterPro" id="IPR029062">
    <property type="entry name" value="Class_I_gatase-like"/>
</dbReference>
<dbReference type="Pfam" id="PF00246">
    <property type="entry name" value="Peptidase_M14"/>
    <property type="match status" value="1"/>
</dbReference>
<keyword evidence="2" id="KW-0732">Signal</keyword>
<dbReference type="SUPFAM" id="SSF53187">
    <property type="entry name" value="Zn-dependent exopeptidases"/>
    <property type="match status" value="1"/>
</dbReference>
<feature type="signal peptide" evidence="2">
    <location>
        <begin position="1"/>
        <end position="24"/>
    </location>
</feature>
<organism evidence="4 5">
    <name type="scientific">Nocardioides mangrovi</name>
    <dbReference type="NCBI Taxonomy" id="2874580"/>
    <lineage>
        <taxon>Bacteria</taxon>
        <taxon>Bacillati</taxon>
        <taxon>Actinomycetota</taxon>
        <taxon>Actinomycetes</taxon>
        <taxon>Propionibacteriales</taxon>
        <taxon>Nocardioidaceae</taxon>
        <taxon>Nocardioides</taxon>
    </lineage>
</organism>
<dbReference type="Gene3D" id="3.40.50.880">
    <property type="match status" value="1"/>
</dbReference>
<sequence length="766" mass="83907">MRRTLAAAVAASLVALCVTDVADALPAGQPTSARADCDPASTEPELAGAVPTPDDVLGFPLGSREATNQEIGRYWQAADEASDRVVTGVYAHSWEGRPLRYALVSNASTLDELPTIRQDLDRLRDPSTPDEEAAEIIARTPTILWIGANVHGNEPSGGDAVVRLLHELADRTDCVATSILDNAIVGLIPVQNPDGRAHDRRYNSYAFDMNRDGLVGTQPEVSGRLQLLWDNPPQLFVDEHENSGRSYFFPPVADPVYAETPDGLYDEVLDMYGPANSAAFDAHGWRYETWRSGYDFFAQVYGDTVPTTQLGAVGMTFEQGDGSPYPARVRHQFTSALTTLYTGATHRADVLQTWRDTFVEAQAQGERCELEPNRIYNPGHELERTVPDRPVCGYFLRGDSRDTRRVVSRLQAAHVEVDRLVDSTVVDDYRPYGEAPRRTTLPAGTYWVSLAQPQKHWVQAVLNEDTYVPFPYFYDVSGWSLPLLAGIDGGSTGSPVTAQVTPVEPETAPVTPQPSGRVPRIVVVDQFKKTFNDYQYSGWLKWRLGEDWKLPYRVLTPSRITASALRKVDVLVVGNVDSTPVYRRLGEDGRAAVADWVERGGRYVGWQEGALLASALGISRVGMATPTTTSPGALMRIRTPHGPTMIEWDSDYNLVLHPGKARVVGAFPQDMFVSGFAQKSGALAGTAAQTVERHGRGSVTVFGYEPNFRAVADGSAWLLRKAILGTPTGSLRTSSTVSARVSARVVNPEDVLSLGRTRAWRLGHEL</sequence>
<dbReference type="Gene3D" id="3.40.630.10">
    <property type="entry name" value="Zn peptidases"/>
    <property type="match status" value="1"/>
</dbReference>
<evidence type="ECO:0000256" key="1">
    <source>
        <dbReference type="PROSITE-ProRule" id="PRU01379"/>
    </source>
</evidence>
<gene>
    <name evidence="4" type="ORF">K8U61_11690</name>
</gene>
<evidence type="ECO:0000313" key="5">
    <source>
        <dbReference type="Proteomes" id="UP000780875"/>
    </source>
</evidence>
<comment type="similarity">
    <text evidence="1">Belongs to the peptidase M14 family.</text>
</comment>
<comment type="caution">
    <text evidence="4">The sequence shown here is derived from an EMBL/GenBank/DDBJ whole genome shotgun (WGS) entry which is preliminary data.</text>
</comment>
<dbReference type="SUPFAM" id="SSF52317">
    <property type="entry name" value="Class I glutamine amidotransferase-like"/>
    <property type="match status" value="1"/>
</dbReference>
<feature type="domain" description="Peptidase M14" evidence="3">
    <location>
        <begin position="64"/>
        <end position="368"/>
    </location>
</feature>
<dbReference type="EMBL" id="JAIQZJ010000006">
    <property type="protein sequence ID" value="MBZ5738827.1"/>
    <property type="molecule type" value="Genomic_DNA"/>
</dbReference>